<evidence type="ECO:0000256" key="2">
    <source>
        <dbReference type="ARBA" id="ARBA00023157"/>
    </source>
</evidence>
<dbReference type="Pfam" id="PF14295">
    <property type="entry name" value="PAN_4"/>
    <property type="match status" value="1"/>
</dbReference>
<dbReference type="OrthoDB" id="9448935at2759"/>
<organism evidence="5 6">
    <name type="scientific">Scyliorhinus torazame</name>
    <name type="common">Cloudy catshark</name>
    <name type="synonym">Catulus torazame</name>
    <dbReference type="NCBI Taxonomy" id="75743"/>
    <lineage>
        <taxon>Eukaryota</taxon>
        <taxon>Metazoa</taxon>
        <taxon>Chordata</taxon>
        <taxon>Craniata</taxon>
        <taxon>Vertebrata</taxon>
        <taxon>Chondrichthyes</taxon>
        <taxon>Elasmobranchii</taxon>
        <taxon>Galeomorphii</taxon>
        <taxon>Galeoidea</taxon>
        <taxon>Carcharhiniformes</taxon>
        <taxon>Scyliorhinidae</taxon>
        <taxon>Scyliorhinus</taxon>
    </lineage>
</organism>
<protein>
    <recommendedName>
        <fullName evidence="4">Apple domain-containing protein</fullName>
    </recommendedName>
</protein>
<keyword evidence="2" id="KW-1015">Disulfide bond</keyword>
<dbReference type="PRINTS" id="PR00005">
    <property type="entry name" value="APPLEDOMAIN"/>
</dbReference>
<dbReference type="Proteomes" id="UP000288216">
    <property type="component" value="Unassembled WGS sequence"/>
</dbReference>
<feature type="domain" description="Apple" evidence="4">
    <location>
        <begin position="293"/>
        <end position="345"/>
    </location>
</feature>
<feature type="signal peptide" evidence="3">
    <location>
        <begin position="1"/>
        <end position="19"/>
    </location>
</feature>
<dbReference type="SMART" id="SM00223">
    <property type="entry name" value="APPLE"/>
    <property type="match status" value="4"/>
</dbReference>
<dbReference type="OMA" id="HRSCQFD"/>
<evidence type="ECO:0000313" key="5">
    <source>
        <dbReference type="EMBL" id="GCB73371.1"/>
    </source>
</evidence>
<dbReference type="GO" id="GO:0006508">
    <property type="term" value="P:proteolysis"/>
    <property type="evidence" value="ECO:0007669"/>
    <property type="project" value="InterPro"/>
</dbReference>
<dbReference type="SUPFAM" id="SSF57414">
    <property type="entry name" value="Hairpin loop containing domain-like"/>
    <property type="match status" value="2"/>
</dbReference>
<evidence type="ECO:0000256" key="3">
    <source>
        <dbReference type="SAM" id="SignalP"/>
    </source>
</evidence>
<dbReference type="PROSITE" id="PS00495">
    <property type="entry name" value="APPLE"/>
    <property type="match status" value="1"/>
</dbReference>
<evidence type="ECO:0000313" key="6">
    <source>
        <dbReference type="Proteomes" id="UP000288216"/>
    </source>
</evidence>
<feature type="chain" id="PRO_5019258012" description="Apple domain-containing protein" evidence="3">
    <location>
        <begin position="20"/>
        <end position="345"/>
    </location>
</feature>
<feature type="domain" description="Apple" evidence="4">
    <location>
        <begin position="114"/>
        <end position="197"/>
    </location>
</feature>
<proteinExistence type="predicted"/>
<accession>A0A401PJU3</accession>
<gene>
    <name evidence="5" type="ORF">scyTo_0002507</name>
</gene>
<dbReference type="GO" id="GO:0005576">
    <property type="term" value="C:extracellular region"/>
    <property type="evidence" value="ECO:0007669"/>
    <property type="project" value="InterPro"/>
</dbReference>
<dbReference type="AlphaFoldDB" id="A0A401PJU3"/>
<dbReference type="CDD" id="cd01100">
    <property type="entry name" value="APPLE_Factor_XI_like"/>
    <property type="match status" value="3"/>
</dbReference>
<comment type="caution">
    <text evidence="5">The sequence shown here is derived from an EMBL/GenBank/DDBJ whole genome shotgun (WGS) entry which is preliminary data.</text>
</comment>
<dbReference type="PROSITE" id="PS50948">
    <property type="entry name" value="PAN"/>
    <property type="match status" value="4"/>
</dbReference>
<dbReference type="InterPro" id="IPR000177">
    <property type="entry name" value="Apple"/>
</dbReference>
<dbReference type="Gene3D" id="3.50.4.10">
    <property type="entry name" value="Hepatocyte Growth Factor"/>
    <property type="match status" value="4"/>
</dbReference>
<dbReference type="EMBL" id="BFAA01000631">
    <property type="protein sequence ID" value="GCB73371.1"/>
    <property type="molecule type" value="Genomic_DNA"/>
</dbReference>
<dbReference type="STRING" id="75743.A0A401PJU3"/>
<evidence type="ECO:0000256" key="1">
    <source>
        <dbReference type="ARBA" id="ARBA00022737"/>
    </source>
</evidence>
<dbReference type="PANTHER" id="PTHR33946">
    <property type="match status" value="1"/>
</dbReference>
<feature type="domain" description="Apple" evidence="4">
    <location>
        <begin position="25"/>
        <end position="107"/>
    </location>
</feature>
<reference evidence="5 6" key="1">
    <citation type="journal article" date="2018" name="Nat. Ecol. Evol.">
        <title>Shark genomes provide insights into elasmobranch evolution and the origin of vertebrates.</title>
        <authorList>
            <person name="Hara Y"/>
            <person name="Yamaguchi K"/>
            <person name="Onimaru K"/>
            <person name="Kadota M"/>
            <person name="Koyanagi M"/>
            <person name="Keeley SD"/>
            <person name="Tatsumi K"/>
            <person name="Tanaka K"/>
            <person name="Motone F"/>
            <person name="Kageyama Y"/>
            <person name="Nozu R"/>
            <person name="Adachi N"/>
            <person name="Nishimura O"/>
            <person name="Nakagawa R"/>
            <person name="Tanegashima C"/>
            <person name="Kiyatake I"/>
            <person name="Matsumoto R"/>
            <person name="Murakumo K"/>
            <person name="Nishida K"/>
            <person name="Terakita A"/>
            <person name="Kuratani S"/>
            <person name="Sato K"/>
            <person name="Hyodo S Kuraku.S."/>
        </authorList>
    </citation>
    <scope>NUCLEOTIDE SEQUENCE [LARGE SCALE GENOMIC DNA]</scope>
</reference>
<dbReference type="PANTHER" id="PTHR33946:SF4">
    <property type="entry name" value="COAGULATION FACTOR XI"/>
    <property type="match status" value="1"/>
</dbReference>
<feature type="domain" description="Apple" evidence="4">
    <location>
        <begin position="204"/>
        <end position="287"/>
    </location>
</feature>
<keyword evidence="6" id="KW-1185">Reference proteome</keyword>
<dbReference type="InterPro" id="IPR003609">
    <property type="entry name" value="Pan_app"/>
</dbReference>
<evidence type="ECO:0000259" key="4">
    <source>
        <dbReference type="PROSITE" id="PS50948"/>
    </source>
</evidence>
<dbReference type="Pfam" id="PF00024">
    <property type="entry name" value="PAN_1"/>
    <property type="match status" value="3"/>
</dbReference>
<feature type="non-terminal residue" evidence="5">
    <location>
        <position position="345"/>
    </location>
</feature>
<name>A0A401PJU3_SCYTO</name>
<keyword evidence="1" id="KW-0677">Repeat</keyword>
<sequence>MQKLLHFVYFVSCLPELFSQNSDGCERDLIPNVDFPGNDIELVLAPDTNYCQKVCTEKSQCQFFTFLTRDWATDNRRFYCYLKSSTSGEPTVQANLDNVVSGYSLKQGRAQRSCFDSIYDGLDFPGNDIHQSEVEDVASCQRKCTEEPDCQFFTFVKGEYHNAKQRYICYRKRSGRGTPPRINILQNVVSGFSLRECGDNHSGCVRDLVSDVDFPGNDIESVLAPDANYCQKVCTEKRQCQFFTFLTRDWTTDNRRFYCYLKMTTSGKPSVKNNLHNVVSGYSLKQCWTQSSCFDSIYDGLDFPGNDIHQSVVEDVPSCQRKCTEEPDCQFFTFVKGEYRNAKQR</sequence>
<keyword evidence="3" id="KW-0732">Signal</keyword>